<dbReference type="Pfam" id="PF01944">
    <property type="entry name" value="SpoIIM"/>
    <property type="match status" value="1"/>
</dbReference>
<dbReference type="InterPro" id="IPR014196">
    <property type="entry name" value="SpoIIM"/>
</dbReference>
<name>A0A1M5YZ58_9CLOT</name>
<feature type="transmembrane region" description="Helical" evidence="1">
    <location>
        <begin position="16"/>
        <end position="36"/>
    </location>
</feature>
<accession>A0A1M5YZ58</accession>
<protein>
    <submittedName>
        <fullName evidence="2">Stage II sporulation protein M</fullName>
    </submittedName>
</protein>
<keyword evidence="1" id="KW-0812">Transmembrane</keyword>
<keyword evidence="1" id="KW-0472">Membrane</keyword>
<sequence length="208" mass="23631">MKFKSLFEESMRKNKGAYLMTFLFFSIGIVLGAYTIKYMGDFNRSELSNYFTSFSTNLGNENINHSDILFSSIKNNAILFIAIILLGIFIFGFPFILLIDLWKGYSIGFTFSFLLTTYEYKGIGLALAAIIPQNIFIIPCLILLSTICFSMSFDKFKSKFTKNKKISIDIAEFGNILIIFSILLGIGIFIEAFISPSIIRFIITTIYL</sequence>
<proteinExistence type="predicted"/>
<organism evidence="2 3">
    <name type="scientific">Clostridium intestinale DSM 6191</name>
    <dbReference type="NCBI Taxonomy" id="1121320"/>
    <lineage>
        <taxon>Bacteria</taxon>
        <taxon>Bacillati</taxon>
        <taxon>Bacillota</taxon>
        <taxon>Clostridia</taxon>
        <taxon>Eubacteriales</taxon>
        <taxon>Clostridiaceae</taxon>
        <taxon>Clostridium</taxon>
    </lineage>
</organism>
<dbReference type="AlphaFoldDB" id="A0A1M5YZ58"/>
<dbReference type="Proteomes" id="UP000184241">
    <property type="component" value="Unassembled WGS sequence"/>
</dbReference>
<dbReference type="RefSeq" id="WP_073019696.1">
    <property type="nucleotide sequence ID" value="NZ_FQXU01000007.1"/>
</dbReference>
<dbReference type="PIRSF" id="PIRSF038973">
    <property type="entry name" value="SpoIIM"/>
    <property type="match status" value="1"/>
</dbReference>
<feature type="transmembrane region" description="Helical" evidence="1">
    <location>
        <begin position="136"/>
        <end position="153"/>
    </location>
</feature>
<evidence type="ECO:0000256" key="1">
    <source>
        <dbReference type="SAM" id="Phobius"/>
    </source>
</evidence>
<evidence type="ECO:0000313" key="3">
    <source>
        <dbReference type="Proteomes" id="UP000184241"/>
    </source>
</evidence>
<feature type="transmembrane region" description="Helical" evidence="1">
    <location>
        <begin position="111"/>
        <end position="130"/>
    </location>
</feature>
<gene>
    <name evidence="2" type="ORF">SAMN02745941_02361</name>
</gene>
<keyword evidence="1" id="KW-1133">Transmembrane helix</keyword>
<feature type="transmembrane region" description="Helical" evidence="1">
    <location>
        <begin position="77"/>
        <end position="99"/>
    </location>
</feature>
<evidence type="ECO:0000313" key="2">
    <source>
        <dbReference type="EMBL" id="SHI17245.1"/>
    </source>
</evidence>
<feature type="transmembrane region" description="Helical" evidence="1">
    <location>
        <begin position="173"/>
        <end position="194"/>
    </location>
</feature>
<dbReference type="EMBL" id="FQXU01000007">
    <property type="protein sequence ID" value="SHI17245.1"/>
    <property type="molecule type" value="Genomic_DNA"/>
</dbReference>
<dbReference type="NCBIfam" id="TIGR02831">
    <property type="entry name" value="spo_II_M"/>
    <property type="match status" value="1"/>
</dbReference>
<reference evidence="2 3" key="1">
    <citation type="submission" date="2016-11" db="EMBL/GenBank/DDBJ databases">
        <authorList>
            <person name="Jaros S."/>
            <person name="Januszkiewicz K."/>
            <person name="Wedrychowicz H."/>
        </authorList>
    </citation>
    <scope>NUCLEOTIDE SEQUENCE [LARGE SCALE GENOMIC DNA]</scope>
    <source>
        <strain evidence="2 3">DSM 6191</strain>
    </source>
</reference>
<dbReference type="InterPro" id="IPR002798">
    <property type="entry name" value="SpoIIM-like"/>
</dbReference>